<dbReference type="Gene3D" id="3.40.50.720">
    <property type="entry name" value="NAD(P)-binding Rossmann-like Domain"/>
    <property type="match status" value="1"/>
</dbReference>
<dbReference type="PANTHER" id="PTHR43355">
    <property type="entry name" value="FLAVIN REDUCTASE (NADPH)"/>
    <property type="match status" value="1"/>
</dbReference>
<dbReference type="InterPro" id="IPR051606">
    <property type="entry name" value="Polyketide_Oxido-like"/>
</dbReference>
<evidence type="ECO:0000313" key="2">
    <source>
        <dbReference type="EMBL" id="MFD1722205.1"/>
    </source>
</evidence>
<dbReference type="Pfam" id="PF01370">
    <property type="entry name" value="Epimerase"/>
    <property type="match status" value="1"/>
</dbReference>
<organism evidence="2 3">
    <name type="scientific">Amnibacterium endophyticum</name>
    <dbReference type="NCBI Taxonomy" id="2109337"/>
    <lineage>
        <taxon>Bacteria</taxon>
        <taxon>Bacillati</taxon>
        <taxon>Actinomycetota</taxon>
        <taxon>Actinomycetes</taxon>
        <taxon>Micrococcales</taxon>
        <taxon>Microbacteriaceae</taxon>
        <taxon>Amnibacterium</taxon>
    </lineage>
</organism>
<dbReference type="InterPro" id="IPR001509">
    <property type="entry name" value="Epimerase_deHydtase"/>
</dbReference>
<keyword evidence="3" id="KW-1185">Reference proteome</keyword>
<dbReference type="Proteomes" id="UP001597347">
    <property type="component" value="Unassembled WGS sequence"/>
</dbReference>
<comment type="caution">
    <text evidence="2">The sequence shown here is derived from an EMBL/GenBank/DDBJ whole genome shotgun (WGS) entry which is preliminary data.</text>
</comment>
<gene>
    <name evidence="2" type="ORF">ACFSBI_11655</name>
</gene>
<proteinExistence type="predicted"/>
<evidence type="ECO:0000313" key="3">
    <source>
        <dbReference type="Proteomes" id="UP001597347"/>
    </source>
</evidence>
<evidence type="ECO:0000259" key="1">
    <source>
        <dbReference type="Pfam" id="PF01370"/>
    </source>
</evidence>
<protein>
    <submittedName>
        <fullName evidence="2">NAD(P)-dependent oxidoreductase</fullName>
    </submittedName>
</protein>
<accession>A0ABW4LFB3</accession>
<dbReference type="RefSeq" id="WP_377935100.1">
    <property type="nucleotide sequence ID" value="NZ_JBHUEA010000017.1"/>
</dbReference>
<dbReference type="EMBL" id="JBHUEA010000017">
    <property type="protein sequence ID" value="MFD1722205.1"/>
    <property type="molecule type" value="Genomic_DNA"/>
</dbReference>
<reference evidence="3" key="1">
    <citation type="journal article" date="2019" name="Int. J. Syst. Evol. Microbiol.">
        <title>The Global Catalogue of Microorganisms (GCM) 10K type strain sequencing project: providing services to taxonomists for standard genome sequencing and annotation.</title>
        <authorList>
            <consortium name="The Broad Institute Genomics Platform"/>
            <consortium name="The Broad Institute Genome Sequencing Center for Infectious Disease"/>
            <person name="Wu L."/>
            <person name="Ma J."/>
        </authorList>
    </citation>
    <scope>NUCLEOTIDE SEQUENCE [LARGE SCALE GENOMIC DNA]</scope>
    <source>
        <strain evidence="3">CGMCC 1.12471</strain>
    </source>
</reference>
<dbReference type="InterPro" id="IPR036291">
    <property type="entry name" value="NAD(P)-bd_dom_sf"/>
</dbReference>
<name>A0ABW4LFB3_9MICO</name>
<dbReference type="SUPFAM" id="SSF51735">
    <property type="entry name" value="NAD(P)-binding Rossmann-fold domains"/>
    <property type="match status" value="1"/>
</dbReference>
<feature type="domain" description="NAD-dependent epimerase/dehydratase" evidence="1">
    <location>
        <begin position="7"/>
        <end position="75"/>
    </location>
</feature>
<sequence length="215" mass="22436">MAEALRITVLGGSGYAGSSTVREAASRGHRVVAVQRHAPAERVEGAEYLEADATDDGVLDAVVDADVVVAALAPRGDLAGALFPLYAHLAKRAAAEGTRLIVIGGWSGLRPAEGAPRFSEGDVDPRFADEAREMVRVLEWLPTADPELQWLFVSPAAVYGAYAPGDATGRYRIGGEVALTNEDGSPTAISGADFARAVVDLAEGDRTREHVGVAS</sequence>
<dbReference type="PANTHER" id="PTHR43355:SF2">
    <property type="entry name" value="FLAVIN REDUCTASE (NADPH)"/>
    <property type="match status" value="1"/>
</dbReference>